<keyword evidence="2" id="KW-0539">Nucleus</keyword>
<dbReference type="AlphaFoldDB" id="A0A5M9N3I5"/>
<evidence type="ECO:0000256" key="1">
    <source>
        <dbReference type="ARBA" id="ARBA00004123"/>
    </source>
</evidence>
<dbReference type="GO" id="GO:0000976">
    <property type="term" value="F:transcription cis-regulatory region binding"/>
    <property type="evidence" value="ECO:0007669"/>
    <property type="project" value="TreeGrafter"/>
</dbReference>
<sequence length="453" mass="51353">MPRGESSAASENLNDDMVLFPISADESASLMHYLDNVFPLQYPMYRPSTLMGGRGWLLALLLRMKPLYHATLAVSLYHRRKINITDIVHHPCRVAVLVEQEKHLEICLTEFQKVLRSANKCLKNISCAKLGYRIIALVVQLIFFEFFTGQGSEWKIHLRAATNAYERRFRDGLVDFGLDPRSKTIMCGSRLLSEDDGAEVMEEVMIFKFFTGTIIWLDIISSITAGTAPLLMVYHLRDIASNSSQIRLDEIMGCKNRIMLQIAHIAALHEHKTKVQQEGHLVNTGLEEAVSDIRREIQSAFTQAASEGFSFPDSSNTGMTSNSTLALDSCTLVTHMFSRMASIYLHLVAYGFQKLELLDTDICTAMGMLYTQVPSHLLRSMVCPLYVIGSVARQEEERVFFRNVFSSPPLQDPLFEHRAKILPALEEIWRRRQYTNGLTWGDSLELVPNLLLL</sequence>
<evidence type="ECO:0000313" key="3">
    <source>
        <dbReference type="EMBL" id="KAA8652896.1"/>
    </source>
</evidence>
<protein>
    <submittedName>
        <fullName evidence="3">Uncharacterized protein</fullName>
    </submittedName>
</protein>
<proteinExistence type="predicted"/>
<dbReference type="Proteomes" id="UP000324241">
    <property type="component" value="Unassembled WGS sequence"/>
</dbReference>
<organism evidence="3 4">
    <name type="scientific">Aspergillus tanneri</name>
    <dbReference type="NCBI Taxonomy" id="1220188"/>
    <lineage>
        <taxon>Eukaryota</taxon>
        <taxon>Fungi</taxon>
        <taxon>Dikarya</taxon>
        <taxon>Ascomycota</taxon>
        <taxon>Pezizomycotina</taxon>
        <taxon>Eurotiomycetes</taxon>
        <taxon>Eurotiomycetidae</taxon>
        <taxon>Eurotiales</taxon>
        <taxon>Aspergillaceae</taxon>
        <taxon>Aspergillus</taxon>
        <taxon>Aspergillus subgen. Circumdati</taxon>
    </lineage>
</organism>
<dbReference type="GO" id="GO:0005634">
    <property type="term" value="C:nucleus"/>
    <property type="evidence" value="ECO:0007669"/>
    <property type="project" value="UniProtKB-SubCell"/>
</dbReference>
<dbReference type="InterPro" id="IPR021858">
    <property type="entry name" value="Fun_TF"/>
</dbReference>
<dbReference type="OrthoDB" id="5213892at2759"/>
<comment type="subcellular location">
    <subcellularLocation>
        <location evidence="1">Nucleus</location>
    </subcellularLocation>
</comment>
<dbReference type="PANTHER" id="PTHR37534">
    <property type="entry name" value="TRANSCRIPTIONAL ACTIVATOR PROTEIN UGA3"/>
    <property type="match status" value="1"/>
</dbReference>
<comment type="caution">
    <text evidence="3">The sequence shown here is derived from an EMBL/GenBank/DDBJ whole genome shotgun (WGS) entry which is preliminary data.</text>
</comment>
<reference evidence="3 4" key="1">
    <citation type="submission" date="2019-08" db="EMBL/GenBank/DDBJ databases">
        <title>The genome sequence of a newly discovered highly antifungal drug resistant Aspergillus species, Aspergillus tanneri NIH 1004.</title>
        <authorList>
            <person name="Mounaud S."/>
            <person name="Singh I."/>
            <person name="Joardar V."/>
            <person name="Pakala S."/>
            <person name="Pakala S."/>
            <person name="Venepally P."/>
            <person name="Chung J.K."/>
            <person name="Losada L."/>
            <person name="Nierman W.C."/>
        </authorList>
    </citation>
    <scope>NUCLEOTIDE SEQUENCE [LARGE SCALE GENOMIC DNA]</scope>
    <source>
        <strain evidence="3 4">NIH1004</strain>
    </source>
</reference>
<dbReference type="EMBL" id="QUQM01000002">
    <property type="protein sequence ID" value="KAA8652896.1"/>
    <property type="molecule type" value="Genomic_DNA"/>
</dbReference>
<dbReference type="VEuPathDB" id="FungiDB:EYZ11_011211"/>
<dbReference type="PANTHER" id="PTHR37534:SF26">
    <property type="entry name" value="TRANSCRIPTION FACTOR, PUTATIVE-RELATED"/>
    <property type="match status" value="1"/>
</dbReference>
<evidence type="ECO:0000256" key="2">
    <source>
        <dbReference type="ARBA" id="ARBA00023242"/>
    </source>
</evidence>
<dbReference type="GeneID" id="54324507"/>
<dbReference type="RefSeq" id="XP_033432257.1">
    <property type="nucleotide sequence ID" value="XM_033566500.1"/>
</dbReference>
<name>A0A5M9N3I5_9EURO</name>
<accession>A0A5M9N3I5</accession>
<gene>
    <name evidence="3" type="ORF">ATNIH1004_001805</name>
</gene>
<dbReference type="Pfam" id="PF11951">
    <property type="entry name" value="Fungal_trans_2"/>
    <property type="match status" value="1"/>
</dbReference>
<evidence type="ECO:0000313" key="4">
    <source>
        <dbReference type="Proteomes" id="UP000324241"/>
    </source>
</evidence>
<dbReference type="GO" id="GO:0003700">
    <property type="term" value="F:DNA-binding transcription factor activity"/>
    <property type="evidence" value="ECO:0007669"/>
    <property type="project" value="TreeGrafter"/>
</dbReference>
<dbReference type="GO" id="GO:0045944">
    <property type="term" value="P:positive regulation of transcription by RNA polymerase II"/>
    <property type="evidence" value="ECO:0007669"/>
    <property type="project" value="TreeGrafter"/>
</dbReference>